<dbReference type="SUPFAM" id="SSF53448">
    <property type="entry name" value="Nucleotide-diphospho-sugar transferases"/>
    <property type="match status" value="1"/>
</dbReference>
<dbReference type="GO" id="GO:0047355">
    <property type="term" value="F:CDP-glycerol glycerophosphotransferase activity"/>
    <property type="evidence" value="ECO:0007669"/>
    <property type="project" value="InterPro"/>
</dbReference>
<evidence type="ECO:0000313" key="4">
    <source>
        <dbReference type="Proteomes" id="UP000682134"/>
    </source>
</evidence>
<dbReference type="Gene3D" id="3.90.550.10">
    <property type="entry name" value="Spore Coat Polysaccharide Biosynthesis Protein SpsA, Chain A"/>
    <property type="match status" value="1"/>
</dbReference>
<feature type="domain" description="Glycosyltransferase 2-like" evidence="2">
    <location>
        <begin position="7"/>
        <end position="170"/>
    </location>
</feature>
<name>A0A940SK39_9BACI</name>
<protein>
    <submittedName>
        <fullName evidence="3">CDP-glycerol glycerophosphotransferase family protein</fullName>
    </submittedName>
</protein>
<comment type="similarity">
    <text evidence="1">Belongs to the glycosyltransferase 2 family.</text>
</comment>
<sequence>MKSMKVSVVVIVYNKEDILHETLDSVLNQSLNDIEIIIVNDGSTDNSKEVIKEYTQKSPQLIYIEQENSGPSAARNTGLRHATGEYVAFLDGDDTVDPTTYEFMYREAKKAQADTFVGDIQCFNETKKWKLPYMKRLFKKGLPKVRHILKNPELNFSPSASNKLFNRSMLTNNNIQFNEELRVGEDLLFTQQALICSNKTVVNKRTVLNYRVLSNGDSLIQSSSIRFFRDLLETQKELVSFYKEKEILNKIEPIENRQWEFLVASILKKAAHLPDYDIASFLEVGHEYVESVYTKDILTALKMEPGILYHIFKNNQLTEMQTYFELLRDKKLNKTAFKMDNQYYNYFAKYYPQYKKCVQITEFKLNQKVEILSLRGDKLQIGGYAFIEELNNTGSIKELHFVNKSNGQVIKAPLETLVRSDISYVLSKNSVDYDHSGFKTTTLSLSEILPDGDYEVLLVVQLGDVVLKKPLHIFYFSTKASTKPSTTRTHSIVPYFPKKNLHIRIKKAGLFGKLQTNIQRISRDFMFEVGLLVLKREWKAFLIFYLYRLTQARLRKKHIWFIGERKDTAQDNSYHLFKYIRENNLVENCYYLIDKNAKDYERIKDLGNAIQYGSIRHTLYLLTCDKSINAYSERANMYTNEYIQVLKCHPEWQQNQKIFLQHGVIGVSRVNHVLNKNRMDYSLFIVSSQFEKDHIVSEFGYDENEVAITGLARWDQLEDVGNGKTILLMPTWRNWNKSTPLLMSSDYFNRYMSLLSNPHLHHMLEENDLTMLFYPHYETQRYMKEVPDFHPRIKIVRQGEETVQSLLKRSDLLITDYSTVSFDFSYMEKPVIFYQFDYDRFYYEHYNQGPITQDLLFGEVVTEEEQVLKGIQKFVNKDEEFMSNTKDNPYVIRTPKQHAKLNYEAIKNR</sequence>
<keyword evidence="4" id="KW-1185">Reference proteome</keyword>
<dbReference type="PANTHER" id="PTHR22916:SF3">
    <property type="entry name" value="UDP-GLCNAC:BETAGAL BETA-1,3-N-ACETYLGLUCOSAMINYLTRANSFERASE-LIKE PROTEIN 1"/>
    <property type="match status" value="1"/>
</dbReference>
<dbReference type="Pfam" id="PF04464">
    <property type="entry name" value="Glyphos_transf"/>
    <property type="match status" value="1"/>
</dbReference>
<dbReference type="Pfam" id="PF00535">
    <property type="entry name" value="Glycos_transf_2"/>
    <property type="match status" value="1"/>
</dbReference>
<comment type="caution">
    <text evidence="3">The sequence shown here is derived from an EMBL/GenBank/DDBJ whole genome shotgun (WGS) entry which is preliminary data.</text>
</comment>
<dbReference type="InterPro" id="IPR007554">
    <property type="entry name" value="Glycerophosphate_synth"/>
</dbReference>
<accession>A0A940SK39</accession>
<dbReference type="Proteomes" id="UP000682134">
    <property type="component" value="Unassembled WGS sequence"/>
</dbReference>
<dbReference type="PANTHER" id="PTHR22916">
    <property type="entry name" value="GLYCOSYLTRANSFERASE"/>
    <property type="match status" value="1"/>
</dbReference>
<gene>
    <name evidence="3" type="ORF">J5Y03_12990</name>
</gene>
<organism evidence="3 4">
    <name type="scientific">Gottfriedia endophytica</name>
    <dbReference type="NCBI Taxonomy" id="2820819"/>
    <lineage>
        <taxon>Bacteria</taxon>
        <taxon>Bacillati</taxon>
        <taxon>Bacillota</taxon>
        <taxon>Bacilli</taxon>
        <taxon>Bacillales</taxon>
        <taxon>Bacillaceae</taxon>
        <taxon>Gottfriedia</taxon>
    </lineage>
</organism>
<dbReference type="InterPro" id="IPR001173">
    <property type="entry name" value="Glyco_trans_2-like"/>
</dbReference>
<dbReference type="Gene3D" id="3.40.50.12580">
    <property type="match status" value="1"/>
</dbReference>
<dbReference type="AlphaFoldDB" id="A0A940SK39"/>
<dbReference type="CDD" id="cd00761">
    <property type="entry name" value="Glyco_tranf_GTA_type"/>
    <property type="match status" value="1"/>
</dbReference>
<dbReference type="SUPFAM" id="SSF53756">
    <property type="entry name" value="UDP-Glycosyltransferase/glycogen phosphorylase"/>
    <property type="match status" value="1"/>
</dbReference>
<reference evidence="3" key="1">
    <citation type="submission" date="2021-04" db="EMBL/GenBank/DDBJ databases">
        <title>Genome seq and assembly of Bacillus sp.</title>
        <authorList>
            <person name="Chhetri G."/>
        </authorList>
    </citation>
    <scope>NUCLEOTIDE SEQUENCE</scope>
    <source>
        <strain evidence="3">RG28</strain>
    </source>
</reference>
<evidence type="ECO:0000256" key="1">
    <source>
        <dbReference type="ARBA" id="ARBA00006739"/>
    </source>
</evidence>
<dbReference type="GO" id="GO:0016020">
    <property type="term" value="C:membrane"/>
    <property type="evidence" value="ECO:0007669"/>
    <property type="project" value="InterPro"/>
</dbReference>
<dbReference type="InterPro" id="IPR043148">
    <property type="entry name" value="TagF_C"/>
</dbReference>
<dbReference type="InterPro" id="IPR029044">
    <property type="entry name" value="Nucleotide-diphossugar_trans"/>
</dbReference>
<dbReference type="EMBL" id="JAGIYQ010000008">
    <property type="protein sequence ID" value="MBP0726091.1"/>
    <property type="molecule type" value="Genomic_DNA"/>
</dbReference>
<dbReference type="RefSeq" id="WP_209406344.1">
    <property type="nucleotide sequence ID" value="NZ_JAGIYQ010000008.1"/>
</dbReference>
<evidence type="ECO:0000259" key="2">
    <source>
        <dbReference type="Pfam" id="PF00535"/>
    </source>
</evidence>
<dbReference type="GO" id="GO:0016758">
    <property type="term" value="F:hexosyltransferase activity"/>
    <property type="evidence" value="ECO:0007669"/>
    <property type="project" value="UniProtKB-ARBA"/>
</dbReference>
<evidence type="ECO:0000313" key="3">
    <source>
        <dbReference type="EMBL" id="MBP0726091.1"/>
    </source>
</evidence>
<proteinExistence type="inferred from homology"/>